<dbReference type="Pfam" id="PF02237">
    <property type="entry name" value="BPL_C"/>
    <property type="match status" value="1"/>
</dbReference>
<keyword evidence="7" id="KW-1185">Reference proteome</keyword>
<dbReference type="PROSITE" id="PS51733">
    <property type="entry name" value="BPL_LPL_CATALYTIC"/>
    <property type="match status" value="1"/>
</dbReference>
<dbReference type="EMBL" id="SDMK01000001">
    <property type="protein sequence ID" value="RXS97087.1"/>
    <property type="molecule type" value="Genomic_DNA"/>
</dbReference>
<dbReference type="PANTHER" id="PTHR12835">
    <property type="entry name" value="BIOTIN PROTEIN LIGASE"/>
    <property type="match status" value="1"/>
</dbReference>
<evidence type="ECO:0000256" key="1">
    <source>
        <dbReference type="ARBA" id="ARBA00022598"/>
    </source>
</evidence>
<protein>
    <recommendedName>
        <fullName evidence="3">biotin--[biotin carboxyl-carrier protein] ligase</fullName>
        <ecNumber evidence="3">6.3.4.15</ecNumber>
    </recommendedName>
</protein>
<dbReference type="SUPFAM" id="SSF55681">
    <property type="entry name" value="Class II aaRS and biotin synthetases"/>
    <property type="match status" value="1"/>
</dbReference>
<dbReference type="CDD" id="cd16442">
    <property type="entry name" value="BPL"/>
    <property type="match status" value="1"/>
</dbReference>
<evidence type="ECO:0000313" key="6">
    <source>
        <dbReference type="EMBL" id="RXS97087.1"/>
    </source>
</evidence>
<evidence type="ECO:0000313" key="7">
    <source>
        <dbReference type="Proteomes" id="UP000290253"/>
    </source>
</evidence>
<evidence type="ECO:0000256" key="2">
    <source>
        <dbReference type="ARBA" id="ARBA00023267"/>
    </source>
</evidence>
<comment type="catalytic activity">
    <reaction evidence="4">
        <text>biotin + L-lysyl-[protein] + ATP = N(6)-biotinyl-L-lysyl-[protein] + AMP + diphosphate + H(+)</text>
        <dbReference type="Rhea" id="RHEA:11756"/>
        <dbReference type="Rhea" id="RHEA-COMP:9752"/>
        <dbReference type="Rhea" id="RHEA-COMP:10505"/>
        <dbReference type="ChEBI" id="CHEBI:15378"/>
        <dbReference type="ChEBI" id="CHEBI:29969"/>
        <dbReference type="ChEBI" id="CHEBI:30616"/>
        <dbReference type="ChEBI" id="CHEBI:33019"/>
        <dbReference type="ChEBI" id="CHEBI:57586"/>
        <dbReference type="ChEBI" id="CHEBI:83144"/>
        <dbReference type="ChEBI" id="CHEBI:456215"/>
        <dbReference type="EC" id="6.3.4.15"/>
    </reaction>
</comment>
<dbReference type="Proteomes" id="UP000290253">
    <property type="component" value="Unassembled WGS sequence"/>
</dbReference>
<dbReference type="OrthoDB" id="9807064at2"/>
<reference evidence="6 7" key="1">
    <citation type="journal article" date="2016" name="Int. J. Syst. Evol. Microbiol.">
        <title>Acidipila dinghuensis sp. nov., an acidobacterium isolated from forest soil.</title>
        <authorList>
            <person name="Jiang Y.W."/>
            <person name="Wang J."/>
            <person name="Chen M.H."/>
            <person name="Lv Y.Y."/>
            <person name="Qiu L.H."/>
        </authorList>
    </citation>
    <scope>NUCLEOTIDE SEQUENCE [LARGE SCALE GENOMIC DNA]</scope>
    <source>
        <strain evidence="6 7">DHOF10</strain>
    </source>
</reference>
<sequence length="268" mass="29203">MESSAFDLPALDHALAGTRFAGKLEFFPTIHSTSTHAMAQGEAGAEDGTVYFADEQTAGRGRGAHAWASPPGSGLYVSVLLRPQLAPADVLWMSLAAGLAVHDAIRALTSLEADLRWPNDLLFGKRKFSGILTELNAEVTRVRYLVIGIGINVHQPAFPDELKDLATSLHIETGRDWPRQELLALLLKAIDREVNALTISTSEAQQEILRRLERASSWVRGKQVYVENQPGMEGVTEGLDPRGFLQIRTANGLRTVLSGGVREQKGSR</sequence>
<accession>A0A4Q1SI71</accession>
<evidence type="ECO:0000256" key="4">
    <source>
        <dbReference type="ARBA" id="ARBA00047846"/>
    </source>
</evidence>
<proteinExistence type="predicted"/>
<organism evidence="6 7">
    <name type="scientific">Silvibacterium dinghuense</name>
    <dbReference type="NCBI Taxonomy" id="1560006"/>
    <lineage>
        <taxon>Bacteria</taxon>
        <taxon>Pseudomonadati</taxon>
        <taxon>Acidobacteriota</taxon>
        <taxon>Terriglobia</taxon>
        <taxon>Terriglobales</taxon>
        <taxon>Acidobacteriaceae</taxon>
        <taxon>Silvibacterium</taxon>
    </lineage>
</organism>
<dbReference type="NCBIfam" id="TIGR00121">
    <property type="entry name" value="birA_ligase"/>
    <property type="match status" value="1"/>
</dbReference>
<keyword evidence="1 6" id="KW-0436">Ligase</keyword>
<dbReference type="InterPro" id="IPR004408">
    <property type="entry name" value="Biotin_CoA_COase_ligase"/>
</dbReference>
<dbReference type="Pfam" id="PF03099">
    <property type="entry name" value="BPL_LplA_LipB"/>
    <property type="match status" value="1"/>
</dbReference>
<dbReference type="AlphaFoldDB" id="A0A4Q1SI71"/>
<dbReference type="InterPro" id="IPR003142">
    <property type="entry name" value="BPL_C"/>
</dbReference>
<dbReference type="PANTHER" id="PTHR12835:SF5">
    <property type="entry name" value="BIOTIN--PROTEIN LIGASE"/>
    <property type="match status" value="1"/>
</dbReference>
<dbReference type="Gene3D" id="3.30.930.10">
    <property type="entry name" value="Bira Bifunctional Protein, Domain 2"/>
    <property type="match status" value="1"/>
</dbReference>
<dbReference type="InterPro" id="IPR004143">
    <property type="entry name" value="BPL_LPL_catalytic"/>
</dbReference>
<gene>
    <name evidence="6" type="ORF">ESZ00_03945</name>
</gene>
<dbReference type="GO" id="GO:0005737">
    <property type="term" value="C:cytoplasm"/>
    <property type="evidence" value="ECO:0007669"/>
    <property type="project" value="TreeGrafter"/>
</dbReference>
<dbReference type="InterPro" id="IPR045864">
    <property type="entry name" value="aa-tRNA-synth_II/BPL/LPL"/>
</dbReference>
<dbReference type="RefSeq" id="WP_129206867.1">
    <property type="nucleotide sequence ID" value="NZ_BMGU01000001.1"/>
</dbReference>
<feature type="domain" description="BPL/LPL catalytic" evidence="5">
    <location>
        <begin position="20"/>
        <end position="198"/>
    </location>
</feature>
<dbReference type="Gene3D" id="2.30.30.100">
    <property type="match status" value="1"/>
</dbReference>
<keyword evidence="2" id="KW-0092">Biotin</keyword>
<comment type="caution">
    <text evidence="6">The sequence shown here is derived from an EMBL/GenBank/DDBJ whole genome shotgun (WGS) entry which is preliminary data.</text>
</comment>
<evidence type="ECO:0000256" key="3">
    <source>
        <dbReference type="ARBA" id="ARBA00024227"/>
    </source>
</evidence>
<dbReference type="GO" id="GO:0004077">
    <property type="term" value="F:biotin--[biotin carboxyl-carrier protein] ligase activity"/>
    <property type="evidence" value="ECO:0007669"/>
    <property type="project" value="UniProtKB-EC"/>
</dbReference>
<evidence type="ECO:0000259" key="5">
    <source>
        <dbReference type="PROSITE" id="PS51733"/>
    </source>
</evidence>
<dbReference type="EC" id="6.3.4.15" evidence="3"/>
<name>A0A4Q1SI71_9BACT</name>